<evidence type="ECO:0000256" key="4">
    <source>
        <dbReference type="ARBA" id="ARBA00038388"/>
    </source>
</evidence>
<dbReference type="OrthoDB" id="9809450at2"/>
<dbReference type="eggNOG" id="COG1136">
    <property type="taxonomic scope" value="Bacteria"/>
</dbReference>
<evidence type="ECO:0000256" key="1">
    <source>
        <dbReference type="ARBA" id="ARBA00022448"/>
    </source>
</evidence>
<evidence type="ECO:0000313" key="7">
    <source>
        <dbReference type="Proteomes" id="UP000001351"/>
    </source>
</evidence>
<dbReference type="GO" id="GO:0005524">
    <property type="term" value="F:ATP binding"/>
    <property type="evidence" value="ECO:0007669"/>
    <property type="project" value="UniProtKB-KW"/>
</dbReference>
<dbReference type="GO" id="GO:0016887">
    <property type="term" value="F:ATP hydrolysis activity"/>
    <property type="evidence" value="ECO:0007669"/>
    <property type="project" value="InterPro"/>
</dbReference>
<dbReference type="SUPFAM" id="SSF52540">
    <property type="entry name" value="P-loop containing nucleoside triphosphate hydrolases"/>
    <property type="match status" value="1"/>
</dbReference>
<dbReference type="InterPro" id="IPR015854">
    <property type="entry name" value="ABC_transpr_LolD-like"/>
</dbReference>
<sequence>MIRARDIVKEYIDGDGTRVRVLDGLSLDVASGDFVAVVGSSGSGKSTLLHLLGGLDVHYAGEVEVGGVKLRGLKDQALARFRNTHVGFVFQSFHLIPNLSAVENVLLPAHFGPVTAEARKRAEFLLDRVGLLAKKAREPVRLSGGERQRVAIARALFTGPKVLLCDEPTGNLDAATGEGVIQLFEELHREGLTVLAVTHEERMRSAARRVLRLKEGRLLEEPGAERPSVGGVP</sequence>
<dbReference type="EMBL" id="CP002271">
    <property type="protein sequence ID" value="ADO74118.1"/>
    <property type="molecule type" value="Genomic_DNA"/>
</dbReference>
<evidence type="ECO:0000256" key="3">
    <source>
        <dbReference type="ARBA" id="ARBA00022840"/>
    </source>
</evidence>
<evidence type="ECO:0000259" key="5">
    <source>
        <dbReference type="PROSITE" id="PS50893"/>
    </source>
</evidence>
<dbReference type="RefSeq" id="WP_013377271.1">
    <property type="nucleotide sequence ID" value="NC_014623.1"/>
</dbReference>
<evidence type="ECO:0000256" key="2">
    <source>
        <dbReference type="ARBA" id="ARBA00022741"/>
    </source>
</evidence>
<dbReference type="PROSITE" id="PS50893">
    <property type="entry name" value="ABC_TRANSPORTER_2"/>
    <property type="match status" value="1"/>
</dbReference>
<dbReference type="HOGENOM" id="CLU_000604_1_22_7"/>
<dbReference type="FunFam" id="3.40.50.300:FF:000032">
    <property type="entry name" value="Export ABC transporter ATP-binding protein"/>
    <property type="match status" value="1"/>
</dbReference>
<comment type="similarity">
    <text evidence="4">Belongs to the ABC transporter superfamily. Macrolide exporter (TC 3.A.1.122) family.</text>
</comment>
<keyword evidence="3 6" id="KW-0067">ATP-binding</keyword>
<keyword evidence="7" id="KW-1185">Reference proteome</keyword>
<protein>
    <submittedName>
        <fullName evidence="6">ABC transporter, ATP-binding protein</fullName>
    </submittedName>
</protein>
<accession>E3FIF7</accession>
<dbReference type="KEGG" id="sur:STAUR_6361"/>
<keyword evidence="1" id="KW-0813">Transport</keyword>
<dbReference type="Pfam" id="PF00005">
    <property type="entry name" value="ABC_tran"/>
    <property type="match status" value="1"/>
</dbReference>
<dbReference type="GO" id="GO:0005886">
    <property type="term" value="C:plasma membrane"/>
    <property type="evidence" value="ECO:0007669"/>
    <property type="project" value="TreeGrafter"/>
</dbReference>
<organism evidence="6 7">
    <name type="scientific">Stigmatella aurantiaca (strain DW4/3-1)</name>
    <dbReference type="NCBI Taxonomy" id="378806"/>
    <lineage>
        <taxon>Bacteria</taxon>
        <taxon>Pseudomonadati</taxon>
        <taxon>Myxococcota</taxon>
        <taxon>Myxococcia</taxon>
        <taxon>Myxococcales</taxon>
        <taxon>Cystobacterineae</taxon>
        <taxon>Archangiaceae</taxon>
        <taxon>Stigmatella</taxon>
    </lineage>
</organism>
<dbReference type="InterPro" id="IPR017911">
    <property type="entry name" value="MacB-like_ATP-bd"/>
</dbReference>
<dbReference type="Gene3D" id="3.40.50.300">
    <property type="entry name" value="P-loop containing nucleotide triphosphate hydrolases"/>
    <property type="match status" value="1"/>
</dbReference>
<dbReference type="GO" id="GO:0022857">
    <property type="term" value="F:transmembrane transporter activity"/>
    <property type="evidence" value="ECO:0007669"/>
    <property type="project" value="TreeGrafter"/>
</dbReference>
<keyword evidence="2" id="KW-0547">Nucleotide-binding</keyword>
<dbReference type="CDD" id="cd03255">
    <property type="entry name" value="ABC_MJ0796_LolCDE_FtsE"/>
    <property type="match status" value="1"/>
</dbReference>
<name>E3FIF7_STIAD</name>
<dbReference type="InterPro" id="IPR027417">
    <property type="entry name" value="P-loop_NTPase"/>
</dbReference>
<reference evidence="6 7" key="1">
    <citation type="journal article" date="2011" name="Mol. Biol. Evol.">
        <title>Comparative genomic analysis of fruiting body formation in Myxococcales.</title>
        <authorList>
            <person name="Huntley S."/>
            <person name="Hamann N."/>
            <person name="Wegener-Feldbrugge S."/>
            <person name="Treuner-Lange A."/>
            <person name="Kube M."/>
            <person name="Reinhardt R."/>
            <person name="Klages S."/>
            <person name="Muller R."/>
            <person name="Ronning C.M."/>
            <person name="Nierman W.C."/>
            <person name="Sogaard-Andersen L."/>
        </authorList>
    </citation>
    <scope>NUCLEOTIDE SEQUENCE [LARGE SCALE GENOMIC DNA]</scope>
    <source>
        <strain evidence="6 7">DW4/3-1</strain>
    </source>
</reference>
<dbReference type="InterPro" id="IPR003439">
    <property type="entry name" value="ABC_transporter-like_ATP-bd"/>
</dbReference>
<dbReference type="PROSITE" id="PS00211">
    <property type="entry name" value="ABC_TRANSPORTER_1"/>
    <property type="match status" value="1"/>
</dbReference>
<dbReference type="PANTHER" id="PTHR24220">
    <property type="entry name" value="IMPORT ATP-BINDING PROTEIN"/>
    <property type="match status" value="1"/>
</dbReference>
<dbReference type="Proteomes" id="UP000001351">
    <property type="component" value="Chromosome"/>
</dbReference>
<proteinExistence type="inferred from homology"/>
<evidence type="ECO:0000313" key="6">
    <source>
        <dbReference type="EMBL" id="ADO74118.1"/>
    </source>
</evidence>
<dbReference type="SMART" id="SM00382">
    <property type="entry name" value="AAA"/>
    <property type="match status" value="1"/>
</dbReference>
<dbReference type="InterPro" id="IPR003593">
    <property type="entry name" value="AAA+_ATPase"/>
</dbReference>
<dbReference type="AlphaFoldDB" id="E3FIF7"/>
<gene>
    <name evidence="6" type="ordered locus">STAUR_6361</name>
</gene>
<dbReference type="InterPro" id="IPR017871">
    <property type="entry name" value="ABC_transporter-like_CS"/>
</dbReference>
<dbReference type="GO" id="GO:0098796">
    <property type="term" value="C:membrane protein complex"/>
    <property type="evidence" value="ECO:0007669"/>
    <property type="project" value="UniProtKB-ARBA"/>
</dbReference>
<dbReference type="STRING" id="378806.STAUR_6361"/>
<feature type="domain" description="ABC transporter" evidence="5">
    <location>
        <begin position="2"/>
        <end position="232"/>
    </location>
</feature>
<dbReference type="PANTHER" id="PTHR24220:SF689">
    <property type="entry name" value="LIPOPROTEIN-RELEASING SYSTEM ATP-BINDING PROTEIN LOLD"/>
    <property type="match status" value="1"/>
</dbReference>